<dbReference type="Gene3D" id="1.10.357.10">
    <property type="entry name" value="Tetracycline Repressor, domain 2"/>
    <property type="match status" value="1"/>
</dbReference>
<comment type="caution">
    <text evidence="4">The sequence shown here is derived from an EMBL/GenBank/DDBJ whole genome shotgun (WGS) entry which is preliminary data.</text>
</comment>
<evidence type="ECO:0000256" key="2">
    <source>
        <dbReference type="ARBA" id="ARBA00023163"/>
    </source>
</evidence>
<evidence type="ECO:0000259" key="3">
    <source>
        <dbReference type="Pfam" id="PF16859"/>
    </source>
</evidence>
<sequence>MEGVAHRSGLTTDYLHTNWDNEQQLILDALLHYSQTIISVPDTGSLRGDLTELALSIAAYVNDPVGRRIARMTVVDTKTQAADYGTRAQFWSMRTSTIEVIFDRAAERGELRDDIQPTVVLQLLTSPLHTFALYSDRIINPRYCRTIADLVTRAIQR</sequence>
<feature type="domain" description="Tetracyclin repressor-like C-terminal" evidence="3">
    <location>
        <begin position="40"/>
        <end position="151"/>
    </location>
</feature>
<keyword evidence="5" id="KW-1185">Reference proteome</keyword>
<proteinExistence type="predicted"/>
<reference evidence="4 5" key="1">
    <citation type="journal article" date="2012" name="J. Bacteriol.">
        <title>Complete Genome Sequence of Mycobacterium vaccae Type Strain ATCC 25954.</title>
        <authorList>
            <person name="Ho Y.S."/>
            <person name="Adroub S.A."/>
            <person name="Abadi M."/>
            <person name="Al Alwan B."/>
            <person name="Alkhateeb R."/>
            <person name="Gao G."/>
            <person name="Ragab A."/>
            <person name="Ali S."/>
            <person name="van Soolingen D."/>
            <person name="Bitter W."/>
            <person name="Pain A."/>
            <person name="Abdallah A.M."/>
        </authorList>
    </citation>
    <scope>NUCLEOTIDE SEQUENCE [LARGE SCALE GENOMIC DNA]</scope>
    <source>
        <strain evidence="4 5">ATCC 25954</strain>
    </source>
</reference>
<dbReference type="InterPro" id="IPR036271">
    <property type="entry name" value="Tet_transcr_reg_TetR-rel_C_sf"/>
</dbReference>
<dbReference type="SUPFAM" id="SSF48498">
    <property type="entry name" value="Tetracyclin repressor-like, C-terminal domain"/>
    <property type="match status" value="1"/>
</dbReference>
<dbReference type="Pfam" id="PF16859">
    <property type="entry name" value="TetR_C_11"/>
    <property type="match status" value="1"/>
</dbReference>
<evidence type="ECO:0000313" key="4">
    <source>
        <dbReference type="EMBL" id="EJZ11822.1"/>
    </source>
</evidence>
<name>K0UXF6_MYCVA</name>
<accession>K0UXF6</accession>
<gene>
    <name evidence="4" type="ORF">MVAC_04587</name>
</gene>
<keyword evidence="1" id="KW-0805">Transcription regulation</keyword>
<dbReference type="eggNOG" id="COG1309">
    <property type="taxonomic scope" value="Bacteria"/>
</dbReference>
<dbReference type="AlphaFoldDB" id="K0UXF6"/>
<dbReference type="HOGENOM" id="CLU_069356_25_6_11"/>
<evidence type="ECO:0000313" key="5">
    <source>
        <dbReference type="Proteomes" id="UP000006072"/>
    </source>
</evidence>
<evidence type="ECO:0000256" key="1">
    <source>
        <dbReference type="ARBA" id="ARBA00023015"/>
    </source>
</evidence>
<dbReference type="InterPro" id="IPR011075">
    <property type="entry name" value="TetR_C"/>
</dbReference>
<dbReference type="PATRIC" id="fig|1194972.3.peg.927"/>
<dbReference type="RefSeq" id="WP_003929295.1">
    <property type="nucleotide sequence ID" value="NZ_JH814686.1"/>
</dbReference>
<dbReference type="Proteomes" id="UP000006072">
    <property type="component" value="Unassembled WGS sequence"/>
</dbReference>
<keyword evidence="2" id="KW-0804">Transcription</keyword>
<dbReference type="EMBL" id="ALQA01000006">
    <property type="protein sequence ID" value="EJZ11822.1"/>
    <property type="molecule type" value="Genomic_DNA"/>
</dbReference>
<organism evidence="4 5">
    <name type="scientific">Mycolicibacterium vaccae ATCC 25954</name>
    <dbReference type="NCBI Taxonomy" id="1194972"/>
    <lineage>
        <taxon>Bacteria</taxon>
        <taxon>Bacillati</taxon>
        <taxon>Actinomycetota</taxon>
        <taxon>Actinomycetes</taxon>
        <taxon>Mycobacteriales</taxon>
        <taxon>Mycobacteriaceae</taxon>
        <taxon>Mycolicibacterium</taxon>
    </lineage>
</organism>
<protein>
    <recommendedName>
        <fullName evidence="3">Tetracyclin repressor-like C-terminal domain-containing protein</fullName>
    </recommendedName>
</protein>